<gene>
    <name evidence="2" type="ORF">FOB26_23540</name>
</gene>
<dbReference type="InterPro" id="IPR045465">
    <property type="entry name" value="Trans_reg_dom"/>
</dbReference>
<keyword evidence="3" id="KW-1185">Reference proteome</keyword>
<evidence type="ECO:0000313" key="2">
    <source>
        <dbReference type="EMBL" id="NRF22035.1"/>
    </source>
</evidence>
<dbReference type="Pfam" id="PF20109">
    <property type="entry name" value="Trans_reg_dom"/>
    <property type="match status" value="1"/>
</dbReference>
<protein>
    <recommendedName>
        <fullName evidence="1">Transcriptional regulator-like domain-containing protein</fullName>
    </recommendedName>
</protein>
<evidence type="ECO:0000313" key="3">
    <source>
        <dbReference type="Proteomes" id="UP001155820"/>
    </source>
</evidence>
<feature type="domain" description="Transcriptional regulator-like" evidence="1">
    <location>
        <begin position="7"/>
        <end position="66"/>
    </location>
</feature>
<evidence type="ECO:0000259" key="1">
    <source>
        <dbReference type="Pfam" id="PF20109"/>
    </source>
</evidence>
<dbReference type="RefSeq" id="WP_051796547.1">
    <property type="nucleotide sequence ID" value="NZ_JABRWL010000006.1"/>
</dbReference>
<organism evidence="2 3">
    <name type="scientific">Agrobacterium pusense</name>
    <dbReference type="NCBI Taxonomy" id="648995"/>
    <lineage>
        <taxon>Bacteria</taxon>
        <taxon>Pseudomonadati</taxon>
        <taxon>Pseudomonadota</taxon>
        <taxon>Alphaproteobacteria</taxon>
        <taxon>Hyphomicrobiales</taxon>
        <taxon>Rhizobiaceae</taxon>
        <taxon>Rhizobium/Agrobacterium group</taxon>
        <taxon>Agrobacterium</taxon>
    </lineage>
</organism>
<proteinExistence type="predicted"/>
<accession>A0AA44ENZ1</accession>
<reference evidence="2" key="1">
    <citation type="submission" date="2019-07" db="EMBL/GenBank/DDBJ databases">
        <title>FDA dAtabase for Regulatory Grade micrObial Sequences (FDA-ARGOS): Supporting development and validation of Infectious Disease Dx tests.</title>
        <authorList>
            <person name="Bachman M."/>
            <person name="Young C."/>
            <person name="Tallon L."/>
            <person name="Sadzewicz L."/>
            <person name="Vavikolanu K."/>
            <person name="Mehta A."/>
            <person name="Aluvathingal J."/>
            <person name="Nadendla S."/>
            <person name="Nandy P."/>
            <person name="Geyer C."/>
            <person name="Yan Y."/>
            <person name="Sichtig H."/>
        </authorList>
    </citation>
    <scope>NUCLEOTIDE SEQUENCE</scope>
    <source>
        <strain evidence="2">FDAARGOS_618</strain>
    </source>
</reference>
<dbReference type="Proteomes" id="UP001155820">
    <property type="component" value="Unassembled WGS sequence"/>
</dbReference>
<dbReference type="AlphaFoldDB" id="A0AA44ENZ1"/>
<name>A0AA44ENZ1_9HYPH</name>
<comment type="caution">
    <text evidence="2">The sequence shown here is derived from an EMBL/GenBank/DDBJ whole genome shotgun (WGS) entry which is preliminary data.</text>
</comment>
<dbReference type="EMBL" id="JABRWM010000006">
    <property type="protein sequence ID" value="NRF22035.1"/>
    <property type="molecule type" value="Genomic_DNA"/>
</dbReference>
<sequence>MVPDTKEWRQPSTYDFMDHVGVDDLAWECLRRNANYQKDYSMTLASDDEGGHQAQAIQTRWGLRFPRPPQPQRPRAVRILDA</sequence>